<evidence type="ECO:0000313" key="2">
    <source>
        <dbReference type="EMBL" id="TWG23578.1"/>
    </source>
</evidence>
<reference evidence="2 3" key="1">
    <citation type="submission" date="2019-06" db="EMBL/GenBank/DDBJ databases">
        <title>Sequencing the genomes of 1000 actinobacteria strains.</title>
        <authorList>
            <person name="Klenk H.-P."/>
        </authorList>
    </citation>
    <scope>NUCLEOTIDE SEQUENCE [LARGE SCALE GENOMIC DNA]</scope>
    <source>
        <strain evidence="2 3">DSM 43866</strain>
    </source>
</reference>
<name>A0A561WI94_ACTTI</name>
<dbReference type="EMBL" id="VIWY01000002">
    <property type="protein sequence ID" value="TWG23578.1"/>
    <property type="molecule type" value="Genomic_DNA"/>
</dbReference>
<dbReference type="Proteomes" id="UP000320239">
    <property type="component" value="Unassembled WGS sequence"/>
</dbReference>
<evidence type="ECO:0000256" key="1">
    <source>
        <dbReference type="SAM" id="MobiDB-lite"/>
    </source>
</evidence>
<gene>
    <name evidence="2" type="ORF">FHX34_102127</name>
</gene>
<protein>
    <submittedName>
        <fullName evidence="2">Uncharacterized protein</fullName>
    </submittedName>
</protein>
<comment type="caution">
    <text evidence="2">The sequence shown here is derived from an EMBL/GenBank/DDBJ whole genome shotgun (WGS) entry which is preliminary data.</text>
</comment>
<dbReference type="RefSeq" id="WP_122976829.1">
    <property type="nucleotide sequence ID" value="NZ_BOMX01000146.1"/>
</dbReference>
<dbReference type="AlphaFoldDB" id="A0A561WI94"/>
<evidence type="ECO:0000313" key="3">
    <source>
        <dbReference type="Proteomes" id="UP000320239"/>
    </source>
</evidence>
<accession>A0A561WI94</accession>
<sequence length="86" mass="9463">MATDDNARPAANGTGEKQAGQPESIVTDVRAAERSRRSRRWARRELDELLDVPEPEIHAVDYSGMGFDLGVSERTVAGRALRERAA</sequence>
<proteinExistence type="predicted"/>
<feature type="region of interest" description="Disordered" evidence="1">
    <location>
        <begin position="1"/>
        <end position="38"/>
    </location>
</feature>
<organism evidence="2 3">
    <name type="scientific">Actinoplanes teichomyceticus</name>
    <dbReference type="NCBI Taxonomy" id="1867"/>
    <lineage>
        <taxon>Bacteria</taxon>
        <taxon>Bacillati</taxon>
        <taxon>Actinomycetota</taxon>
        <taxon>Actinomycetes</taxon>
        <taxon>Micromonosporales</taxon>
        <taxon>Micromonosporaceae</taxon>
        <taxon>Actinoplanes</taxon>
    </lineage>
</organism>
<keyword evidence="3" id="KW-1185">Reference proteome</keyword>